<protein>
    <submittedName>
        <fullName evidence="3">Zeta_toxin domain-containing protein</fullName>
    </submittedName>
</protein>
<dbReference type="AlphaFoldDB" id="A0A183SUE3"/>
<dbReference type="Proteomes" id="UP000275846">
    <property type="component" value="Unassembled WGS sequence"/>
</dbReference>
<sequence length="139" mass="15298">MSRAGSQKAVSITTAETIGSRHSLPRNAVWPDVSVEVAKGNQFAGLRRRREEGMQVLKEFGLCPIRALHWDAYVDPQDHQSIVYALRQTGQKSYDVVIDCKGEASVASFCLRAATPEGVADCSCRSENWVSLRIAMSTL</sequence>
<evidence type="ECO:0000313" key="1">
    <source>
        <dbReference type="EMBL" id="VDL94226.1"/>
    </source>
</evidence>
<name>A0A183SUE3_SCHSO</name>
<organism evidence="3">
    <name type="scientific">Schistocephalus solidus</name>
    <name type="common">Tapeworm</name>
    <dbReference type="NCBI Taxonomy" id="70667"/>
    <lineage>
        <taxon>Eukaryota</taxon>
        <taxon>Metazoa</taxon>
        <taxon>Spiralia</taxon>
        <taxon>Lophotrochozoa</taxon>
        <taxon>Platyhelminthes</taxon>
        <taxon>Cestoda</taxon>
        <taxon>Eucestoda</taxon>
        <taxon>Diphyllobothriidea</taxon>
        <taxon>Diphyllobothriidae</taxon>
        <taxon>Schistocephalus</taxon>
    </lineage>
</organism>
<keyword evidence="2" id="KW-1185">Reference proteome</keyword>
<gene>
    <name evidence="1" type="ORF">SSLN_LOCUS7841</name>
</gene>
<reference evidence="1 2" key="2">
    <citation type="submission" date="2018-11" db="EMBL/GenBank/DDBJ databases">
        <authorList>
            <consortium name="Pathogen Informatics"/>
        </authorList>
    </citation>
    <scope>NUCLEOTIDE SEQUENCE [LARGE SCALE GENOMIC DNA]</scope>
    <source>
        <strain evidence="1 2">NST_G2</strain>
    </source>
</reference>
<dbReference type="WBParaSite" id="SSLN_0000814001-mRNA-1">
    <property type="protein sequence ID" value="SSLN_0000814001-mRNA-1"/>
    <property type="gene ID" value="SSLN_0000814001"/>
</dbReference>
<dbReference type="EMBL" id="UYSU01034339">
    <property type="protein sequence ID" value="VDL94226.1"/>
    <property type="molecule type" value="Genomic_DNA"/>
</dbReference>
<reference evidence="3" key="1">
    <citation type="submission" date="2016-06" db="UniProtKB">
        <authorList>
            <consortium name="WormBaseParasite"/>
        </authorList>
    </citation>
    <scope>IDENTIFICATION</scope>
</reference>
<proteinExistence type="predicted"/>
<evidence type="ECO:0000313" key="3">
    <source>
        <dbReference type="WBParaSite" id="SSLN_0000814001-mRNA-1"/>
    </source>
</evidence>
<accession>A0A183SUE3</accession>
<evidence type="ECO:0000313" key="2">
    <source>
        <dbReference type="Proteomes" id="UP000275846"/>
    </source>
</evidence>